<dbReference type="InterPro" id="IPR006153">
    <property type="entry name" value="Cation/H_exchanger_TM"/>
</dbReference>
<dbReference type="GO" id="GO:1902600">
    <property type="term" value="P:proton transmembrane transport"/>
    <property type="evidence" value="ECO:0007669"/>
    <property type="project" value="InterPro"/>
</dbReference>
<feature type="transmembrane region" description="Helical" evidence="7">
    <location>
        <begin position="165"/>
        <end position="185"/>
    </location>
</feature>
<dbReference type="Proteomes" id="UP001155483">
    <property type="component" value="Unassembled WGS sequence"/>
</dbReference>
<name>A0A9X3BGN5_9BACT</name>
<organism evidence="9 10">
    <name type="scientific">Paraflavisolibacter caeni</name>
    <dbReference type="NCBI Taxonomy" id="2982496"/>
    <lineage>
        <taxon>Bacteria</taxon>
        <taxon>Pseudomonadati</taxon>
        <taxon>Bacteroidota</taxon>
        <taxon>Chitinophagia</taxon>
        <taxon>Chitinophagales</taxon>
        <taxon>Chitinophagaceae</taxon>
        <taxon>Paraflavisolibacter</taxon>
    </lineage>
</organism>
<feature type="domain" description="Cation/H+ exchanger transmembrane" evidence="8">
    <location>
        <begin position="4"/>
        <end position="363"/>
    </location>
</feature>
<feature type="transmembrane region" description="Helical" evidence="7">
    <location>
        <begin position="346"/>
        <end position="365"/>
    </location>
</feature>
<dbReference type="PANTHER" id="PTHR42751">
    <property type="entry name" value="SODIUM/HYDROGEN EXCHANGER FAMILY/TRKA DOMAIN PROTEIN"/>
    <property type="match status" value="1"/>
</dbReference>
<keyword evidence="5 7" id="KW-1133">Transmembrane helix</keyword>
<feature type="transmembrane region" description="Helical" evidence="7">
    <location>
        <begin position="103"/>
        <end position="124"/>
    </location>
</feature>
<feature type="transmembrane region" description="Helical" evidence="7">
    <location>
        <begin position="282"/>
        <end position="302"/>
    </location>
</feature>
<dbReference type="Pfam" id="PF00999">
    <property type="entry name" value="Na_H_Exchanger"/>
    <property type="match status" value="1"/>
</dbReference>
<evidence type="ECO:0000313" key="10">
    <source>
        <dbReference type="Proteomes" id="UP001155483"/>
    </source>
</evidence>
<feature type="transmembrane region" description="Helical" evidence="7">
    <location>
        <begin position="255"/>
        <end position="276"/>
    </location>
</feature>
<dbReference type="AlphaFoldDB" id="A0A9X3BGN5"/>
<keyword evidence="10" id="KW-1185">Reference proteome</keyword>
<comment type="subcellular location">
    <subcellularLocation>
        <location evidence="1">Membrane</location>
        <topology evidence="1">Multi-pass membrane protein</topology>
    </subcellularLocation>
</comment>
<accession>A0A9X3BGN5</accession>
<sequence length="378" mass="42422">MCLLILLLIVLLKKLNQPYLVAYVFAGIVLGPHITGIFSEPENISVLGDVGILLLMFFLGIEINIPGNRTLLLKSFTAQSVRTLLSIIFSVFLGKWLGWNTGYIFLLAVTFIFNSTAVVSEFLRKNHKLSTQIGKTVLNILLLQDLMLAPTLTFLQFLSKGEYDITKLLFSLIGCVLIFFLLRAIRNKNLVQLKFFKEIGTDHELQVFTAVAICLGFALITSFAGLTPAIGSFVAGVYIGRTSAFHWLENVLRPFKIFFVSLFFLSVGLMLDLHYIREHYPIIITLTFGILFINGLLSVIVFRLMKFSWRDSMYAGTLLSQTGEFGLLACSLAHQLNIIDYNFFKSSLAVIGLSLLLSSIWMTILKDIVYVKNLVNSD</sequence>
<dbReference type="GO" id="GO:0015297">
    <property type="term" value="F:antiporter activity"/>
    <property type="evidence" value="ECO:0007669"/>
    <property type="project" value="InterPro"/>
</dbReference>
<evidence type="ECO:0000313" key="9">
    <source>
        <dbReference type="EMBL" id="MCU7547883.1"/>
    </source>
</evidence>
<evidence type="ECO:0000256" key="5">
    <source>
        <dbReference type="ARBA" id="ARBA00022989"/>
    </source>
</evidence>
<keyword evidence="3" id="KW-0813">Transport</keyword>
<dbReference type="PANTHER" id="PTHR42751:SF3">
    <property type="entry name" value="SODIUM_GLUTAMATE SYMPORTER"/>
    <property type="match status" value="1"/>
</dbReference>
<comment type="similarity">
    <text evidence="2">Belongs to the monovalent cation:proton antiporter 2 (CPA2) transporter (TC 2.A.37) family.</text>
</comment>
<protein>
    <submittedName>
        <fullName evidence="9">Cation:proton antiporter</fullName>
    </submittedName>
</protein>
<keyword evidence="4 7" id="KW-0812">Transmembrane</keyword>
<dbReference type="EMBL" id="JAOTIF010000001">
    <property type="protein sequence ID" value="MCU7547883.1"/>
    <property type="molecule type" value="Genomic_DNA"/>
</dbReference>
<evidence type="ECO:0000256" key="1">
    <source>
        <dbReference type="ARBA" id="ARBA00004141"/>
    </source>
</evidence>
<evidence type="ECO:0000256" key="6">
    <source>
        <dbReference type="ARBA" id="ARBA00023136"/>
    </source>
</evidence>
<dbReference type="InterPro" id="IPR038770">
    <property type="entry name" value="Na+/solute_symporter_sf"/>
</dbReference>
<keyword evidence="6 7" id="KW-0472">Membrane</keyword>
<dbReference type="GO" id="GO:0016020">
    <property type="term" value="C:membrane"/>
    <property type="evidence" value="ECO:0007669"/>
    <property type="project" value="UniProtKB-SubCell"/>
</dbReference>
<feature type="transmembrane region" description="Helical" evidence="7">
    <location>
        <begin position="230"/>
        <end position="248"/>
    </location>
</feature>
<reference evidence="9" key="2">
    <citation type="submission" date="2023-04" db="EMBL/GenBank/DDBJ databases">
        <title>Paracnuella aquatica gen. nov., sp. nov., a member of the family Chitinophagaceae isolated from a hot spring.</title>
        <authorList>
            <person name="Wang C."/>
        </authorList>
    </citation>
    <scope>NUCLEOTIDE SEQUENCE</scope>
    <source>
        <strain evidence="9">LB-8</strain>
    </source>
</reference>
<feature type="transmembrane region" description="Helical" evidence="7">
    <location>
        <begin position="136"/>
        <end position="159"/>
    </location>
</feature>
<proteinExistence type="inferred from homology"/>
<comment type="caution">
    <text evidence="9">The sequence shown here is derived from an EMBL/GenBank/DDBJ whole genome shotgun (WGS) entry which is preliminary data.</text>
</comment>
<reference evidence="9" key="1">
    <citation type="submission" date="2022-09" db="EMBL/GenBank/DDBJ databases">
        <authorList>
            <person name="Yuan C."/>
            <person name="Ke Z."/>
        </authorList>
    </citation>
    <scope>NUCLEOTIDE SEQUENCE</scope>
    <source>
        <strain evidence="9">LB-8</strain>
    </source>
</reference>
<dbReference type="Gene3D" id="1.20.1530.20">
    <property type="match status" value="1"/>
</dbReference>
<evidence type="ECO:0000256" key="4">
    <source>
        <dbReference type="ARBA" id="ARBA00022692"/>
    </source>
</evidence>
<feature type="transmembrane region" description="Helical" evidence="7">
    <location>
        <begin position="205"/>
        <end position="224"/>
    </location>
</feature>
<dbReference type="RefSeq" id="WP_279295731.1">
    <property type="nucleotide sequence ID" value="NZ_JAOTIF010000001.1"/>
</dbReference>
<evidence type="ECO:0000259" key="8">
    <source>
        <dbReference type="Pfam" id="PF00999"/>
    </source>
</evidence>
<evidence type="ECO:0000256" key="7">
    <source>
        <dbReference type="SAM" id="Phobius"/>
    </source>
</evidence>
<feature type="transmembrane region" description="Helical" evidence="7">
    <location>
        <begin position="50"/>
        <end position="67"/>
    </location>
</feature>
<evidence type="ECO:0000256" key="3">
    <source>
        <dbReference type="ARBA" id="ARBA00022448"/>
    </source>
</evidence>
<gene>
    <name evidence="9" type="ORF">OCK74_02100</name>
</gene>
<evidence type="ECO:0000256" key="2">
    <source>
        <dbReference type="ARBA" id="ARBA00005551"/>
    </source>
</evidence>